<dbReference type="InterPro" id="IPR032790">
    <property type="entry name" value="GDE_C"/>
</dbReference>
<dbReference type="Gene3D" id="1.50.10.10">
    <property type="match status" value="1"/>
</dbReference>
<comment type="caution">
    <text evidence="3">The sequence shown here is derived from an EMBL/GenBank/DDBJ whole genome shotgun (WGS) entry which is preliminary data.</text>
</comment>
<dbReference type="InterPro" id="IPR024742">
    <property type="entry name" value="Glycogen_debranch_N"/>
</dbReference>
<feature type="domain" description="Glycogen debranching enzyme bacterial and archaeal type N-terminal" evidence="2">
    <location>
        <begin position="18"/>
        <end position="232"/>
    </location>
</feature>
<dbReference type="EMBL" id="SMLL01000001">
    <property type="protein sequence ID" value="TFZ04794.1"/>
    <property type="molecule type" value="Genomic_DNA"/>
</dbReference>
<evidence type="ECO:0000313" key="4">
    <source>
        <dbReference type="Proteomes" id="UP000297564"/>
    </source>
</evidence>
<dbReference type="GO" id="GO:0005980">
    <property type="term" value="P:glycogen catabolic process"/>
    <property type="evidence" value="ECO:0007669"/>
    <property type="project" value="InterPro"/>
</dbReference>
<dbReference type="AlphaFoldDB" id="A0A4Z0C1U8"/>
<name>A0A4Z0C1U8_9BURK</name>
<dbReference type="RefSeq" id="WP_135283676.1">
    <property type="nucleotide sequence ID" value="NZ_SMLL01000001.1"/>
</dbReference>
<evidence type="ECO:0000259" key="2">
    <source>
        <dbReference type="Pfam" id="PF12439"/>
    </source>
</evidence>
<dbReference type="InterPro" id="IPR012341">
    <property type="entry name" value="6hp_glycosidase-like_sf"/>
</dbReference>
<dbReference type="PANTHER" id="PTHR10569:SF2">
    <property type="entry name" value="GLYCOGEN DEBRANCHING ENZYME"/>
    <property type="match status" value="1"/>
</dbReference>
<dbReference type="GO" id="GO:0004134">
    <property type="term" value="F:4-alpha-glucanotransferase activity"/>
    <property type="evidence" value="ECO:0007669"/>
    <property type="project" value="InterPro"/>
</dbReference>
<dbReference type="Pfam" id="PF06202">
    <property type="entry name" value="GDE_C"/>
    <property type="match status" value="1"/>
</dbReference>
<dbReference type="GO" id="GO:0004135">
    <property type="term" value="F:amylo-alpha-1,6-glucosidase activity"/>
    <property type="evidence" value="ECO:0007669"/>
    <property type="project" value="InterPro"/>
</dbReference>
<proteinExistence type="predicted"/>
<organism evidence="3 4">
    <name type="scientific">Ramlibacter rhizophilus</name>
    <dbReference type="NCBI Taxonomy" id="1781167"/>
    <lineage>
        <taxon>Bacteria</taxon>
        <taxon>Pseudomonadati</taxon>
        <taxon>Pseudomonadota</taxon>
        <taxon>Betaproteobacteria</taxon>
        <taxon>Burkholderiales</taxon>
        <taxon>Comamonadaceae</taxon>
        <taxon>Ramlibacter</taxon>
    </lineage>
</organism>
<reference evidence="3 4" key="1">
    <citation type="submission" date="2019-03" db="EMBL/GenBank/DDBJ databases">
        <title>Ramlibacter rhizophilus CCTCC AB2015357, whole genome shotgun sequence.</title>
        <authorList>
            <person name="Zhang X."/>
            <person name="Feng G."/>
            <person name="Zhu H."/>
        </authorList>
    </citation>
    <scope>NUCLEOTIDE SEQUENCE [LARGE SCALE GENOMIC DNA]</scope>
    <source>
        <strain evidence="3 4">CCTCC AB2015357</strain>
    </source>
</reference>
<dbReference type="InterPro" id="IPR008928">
    <property type="entry name" value="6-hairpin_glycosidase_sf"/>
</dbReference>
<dbReference type="NCBIfam" id="TIGR01561">
    <property type="entry name" value="gde_arch"/>
    <property type="match status" value="1"/>
</dbReference>
<dbReference type="OrthoDB" id="9761875at2"/>
<gene>
    <name evidence="3" type="ORF">EZ242_03320</name>
</gene>
<evidence type="ECO:0000259" key="1">
    <source>
        <dbReference type="Pfam" id="PF06202"/>
    </source>
</evidence>
<keyword evidence="4" id="KW-1185">Reference proteome</keyword>
<dbReference type="PANTHER" id="PTHR10569">
    <property type="entry name" value="GLYCOGEN DEBRANCHING ENZYME"/>
    <property type="match status" value="1"/>
</dbReference>
<dbReference type="InterPro" id="IPR006451">
    <property type="entry name" value="Glycogen_debranch_arc"/>
</dbReference>
<dbReference type="Proteomes" id="UP000297564">
    <property type="component" value="Unassembled WGS sequence"/>
</dbReference>
<dbReference type="FunFam" id="1.50.10.10:FF:000073">
    <property type="entry name" value="Glycogen debranching enzyme, hypothetical (TreX-like)"/>
    <property type="match status" value="1"/>
</dbReference>
<sequence>MPSPPRRDTPPTPERTAREWLVTNGIGGYASGSVEGACLRRYHGVLVAALGGALGRTVMLSQLVDHLRLPDGRELRLASEERADGQAHGPDVQAEFGLERGLPVWRFTAGDVVLEKRVLMPHGQNTVHISYRLQGGAAQLVLRPRLQMRAHEAPVTEAAAAPYEVLRQGAGHEIRSQGRGDLPPLRLLLHGTGGFQADGGPPRDFFFRIESERGYADRGPLWSPGTFLVALSDLADCTLVASTEPWETMLALQPAEARAAEQARRDRLVAQAHPAARSAMAAELVLAADPFIIAPVARRHDAALAQAEGDAARTVIAGYHWFTDWGRDTMISLEGLTLLTGRHEEAGSILRTFLHYVRDGLIPNMFPEGEHEGLYHTADATLWFFHAVDRYLAHTGDTALLRKALPVFRSIVEHHLRGTRFGIGVDPADGLLRQGAEGYQLTWMDAKVDGWVVTPRRGKAVELNALFYNALCLMRGWLDAAGDAPGAAGMQAHAQRLAESFNRRFWNAQAGCLFDVVDGEGGDDPGIRPNMLLAISLPHPVLDASRWAGVLEVARRELLTPVGLRSLAPSHPDYQPRYDGDLRARDAAYHQGTVWGWLAGPFADAWLKQPGSDAAVLDGLREGFARHLREAGVGSISEIFDAEAPHVPRGCIAQAWSVAEALRLLVRLDAAATPPSPSSSGSAPRGS</sequence>
<protein>
    <submittedName>
        <fullName evidence="3">Glycogen debranching protein</fullName>
    </submittedName>
</protein>
<dbReference type="SUPFAM" id="SSF48208">
    <property type="entry name" value="Six-hairpin glycosidases"/>
    <property type="match status" value="1"/>
</dbReference>
<accession>A0A4Z0C1U8</accession>
<dbReference type="InterPro" id="IPR010401">
    <property type="entry name" value="AGL/Gdb1"/>
</dbReference>
<dbReference type="Pfam" id="PF12439">
    <property type="entry name" value="GDE_N"/>
    <property type="match status" value="1"/>
</dbReference>
<evidence type="ECO:0000313" key="3">
    <source>
        <dbReference type="EMBL" id="TFZ04794.1"/>
    </source>
</evidence>
<feature type="domain" description="Glycogen debranching enzyme C-terminal" evidence="1">
    <location>
        <begin position="304"/>
        <end position="663"/>
    </location>
</feature>